<evidence type="ECO:0000313" key="2">
    <source>
        <dbReference type="Proteomes" id="UP001457282"/>
    </source>
</evidence>
<accession>A0AAW1Y0G7</accession>
<organism evidence="1 2">
    <name type="scientific">Rubus argutus</name>
    <name type="common">Southern blackberry</name>
    <dbReference type="NCBI Taxonomy" id="59490"/>
    <lineage>
        <taxon>Eukaryota</taxon>
        <taxon>Viridiplantae</taxon>
        <taxon>Streptophyta</taxon>
        <taxon>Embryophyta</taxon>
        <taxon>Tracheophyta</taxon>
        <taxon>Spermatophyta</taxon>
        <taxon>Magnoliopsida</taxon>
        <taxon>eudicotyledons</taxon>
        <taxon>Gunneridae</taxon>
        <taxon>Pentapetalae</taxon>
        <taxon>rosids</taxon>
        <taxon>fabids</taxon>
        <taxon>Rosales</taxon>
        <taxon>Rosaceae</taxon>
        <taxon>Rosoideae</taxon>
        <taxon>Rosoideae incertae sedis</taxon>
        <taxon>Rubus</taxon>
    </lineage>
</organism>
<comment type="caution">
    <text evidence="1">The sequence shown here is derived from an EMBL/GenBank/DDBJ whole genome shotgun (WGS) entry which is preliminary data.</text>
</comment>
<dbReference type="Proteomes" id="UP001457282">
    <property type="component" value="Unassembled WGS sequence"/>
</dbReference>
<name>A0AAW1Y0G7_RUBAR</name>
<gene>
    <name evidence="1" type="ORF">M0R45_008149</name>
</gene>
<proteinExistence type="predicted"/>
<dbReference type="AlphaFoldDB" id="A0AAW1Y0G7"/>
<sequence length="102" mass="11186">MSIDQRRKVTSLEVVDWRFRRCGVEVKIGGVDGAVEEGKMYREQKRKAKLKFSNNKFGGTTERLKLVWLGREAAVVASASIALATRALASEAGLEALMESGA</sequence>
<reference evidence="1 2" key="1">
    <citation type="journal article" date="2023" name="G3 (Bethesda)">
        <title>A chromosome-length genome assembly and annotation of blackberry (Rubus argutus, cv. 'Hillquist').</title>
        <authorList>
            <person name="Bruna T."/>
            <person name="Aryal R."/>
            <person name="Dudchenko O."/>
            <person name="Sargent D.J."/>
            <person name="Mead D."/>
            <person name="Buti M."/>
            <person name="Cavallini A."/>
            <person name="Hytonen T."/>
            <person name="Andres J."/>
            <person name="Pham M."/>
            <person name="Weisz D."/>
            <person name="Mascagni F."/>
            <person name="Usai G."/>
            <person name="Natali L."/>
            <person name="Bassil N."/>
            <person name="Fernandez G.E."/>
            <person name="Lomsadze A."/>
            <person name="Armour M."/>
            <person name="Olukolu B."/>
            <person name="Poorten T."/>
            <person name="Britton C."/>
            <person name="Davik J."/>
            <person name="Ashrafi H."/>
            <person name="Aiden E.L."/>
            <person name="Borodovsky M."/>
            <person name="Worthington M."/>
        </authorList>
    </citation>
    <scope>NUCLEOTIDE SEQUENCE [LARGE SCALE GENOMIC DNA]</scope>
    <source>
        <strain evidence="1">PI 553951</strain>
    </source>
</reference>
<evidence type="ECO:0000313" key="1">
    <source>
        <dbReference type="EMBL" id="KAK9942485.1"/>
    </source>
</evidence>
<protein>
    <submittedName>
        <fullName evidence="1">Uncharacterized protein</fullName>
    </submittedName>
</protein>
<keyword evidence="2" id="KW-1185">Reference proteome</keyword>
<dbReference type="EMBL" id="JBEDUW010000002">
    <property type="protein sequence ID" value="KAK9942485.1"/>
    <property type="molecule type" value="Genomic_DNA"/>
</dbReference>